<dbReference type="KEGG" id="pco:PHACADRAFT_201807"/>
<name>K5UII4_PHACS</name>
<protein>
    <submittedName>
        <fullName evidence="2">Uncharacterized protein</fullName>
    </submittedName>
</protein>
<organism evidence="2 3">
    <name type="scientific">Phanerochaete carnosa (strain HHB-10118-sp)</name>
    <name type="common">White-rot fungus</name>
    <name type="synonym">Peniophora carnosa</name>
    <dbReference type="NCBI Taxonomy" id="650164"/>
    <lineage>
        <taxon>Eukaryota</taxon>
        <taxon>Fungi</taxon>
        <taxon>Dikarya</taxon>
        <taxon>Basidiomycota</taxon>
        <taxon>Agaricomycotina</taxon>
        <taxon>Agaricomycetes</taxon>
        <taxon>Polyporales</taxon>
        <taxon>Phanerochaetaceae</taxon>
        <taxon>Phanerochaete</taxon>
    </lineage>
</organism>
<reference evidence="2 3" key="1">
    <citation type="journal article" date="2012" name="BMC Genomics">
        <title>Comparative genomics of the white-rot fungi, Phanerochaete carnosa and P. chrysosporium, to elucidate the genetic basis of the distinct wood types they colonize.</title>
        <authorList>
            <person name="Suzuki H."/>
            <person name="MacDonald J."/>
            <person name="Syed K."/>
            <person name="Salamov A."/>
            <person name="Hori C."/>
            <person name="Aerts A."/>
            <person name="Henrissat B."/>
            <person name="Wiebenga A."/>
            <person name="vanKuyk P.A."/>
            <person name="Barry K."/>
            <person name="Lindquist E."/>
            <person name="LaButti K."/>
            <person name="Lapidus A."/>
            <person name="Lucas S."/>
            <person name="Coutinho P."/>
            <person name="Gong Y."/>
            <person name="Samejima M."/>
            <person name="Mahadevan R."/>
            <person name="Abou-Zaid M."/>
            <person name="de Vries R.P."/>
            <person name="Igarashi K."/>
            <person name="Yadav J.S."/>
            <person name="Grigoriev I.V."/>
            <person name="Master E.R."/>
        </authorList>
    </citation>
    <scope>NUCLEOTIDE SEQUENCE [LARGE SCALE GENOMIC DNA]</scope>
    <source>
        <strain evidence="2 3">HHB-10118-sp</strain>
    </source>
</reference>
<evidence type="ECO:0000256" key="1">
    <source>
        <dbReference type="SAM" id="MobiDB-lite"/>
    </source>
</evidence>
<evidence type="ECO:0000313" key="3">
    <source>
        <dbReference type="Proteomes" id="UP000008370"/>
    </source>
</evidence>
<accession>K5UII4</accession>
<dbReference type="AlphaFoldDB" id="K5UII4"/>
<sequence>MRVPELVGSRCSSLQVPPPSPPKPIFPPVIELPHQQNTRSPSLRFSYDAAAAAAASKVGPFLHPLSLHVHTPCEECFALLAMSRLYPFRLPSLVLTPALQLCRLLTQLP</sequence>
<dbReference type="Proteomes" id="UP000008370">
    <property type="component" value="Unassembled WGS sequence"/>
</dbReference>
<dbReference type="EMBL" id="JH930489">
    <property type="protein sequence ID" value="EKM49301.1"/>
    <property type="molecule type" value="Genomic_DNA"/>
</dbReference>
<feature type="region of interest" description="Disordered" evidence="1">
    <location>
        <begin position="1"/>
        <end position="22"/>
    </location>
</feature>
<dbReference type="GeneID" id="18911714"/>
<dbReference type="InParanoid" id="K5UII4"/>
<proteinExistence type="predicted"/>
<dbReference type="HOGENOM" id="CLU_2184883_0_0_1"/>
<evidence type="ECO:0000313" key="2">
    <source>
        <dbReference type="EMBL" id="EKM49301.1"/>
    </source>
</evidence>
<keyword evidence="3" id="KW-1185">Reference proteome</keyword>
<dbReference type="RefSeq" id="XP_007402150.1">
    <property type="nucleotide sequence ID" value="XM_007402088.1"/>
</dbReference>
<gene>
    <name evidence="2" type="ORF">PHACADRAFT_201807</name>
</gene>